<dbReference type="InterPro" id="IPR036388">
    <property type="entry name" value="WH-like_DNA-bd_sf"/>
</dbReference>
<dbReference type="Pfam" id="PF13412">
    <property type="entry name" value="HTH_24"/>
    <property type="match status" value="1"/>
</dbReference>
<evidence type="ECO:0000256" key="1">
    <source>
        <dbReference type="ARBA" id="ARBA00006479"/>
    </source>
</evidence>
<dbReference type="AlphaFoldDB" id="A0A327Z7E9"/>
<keyword evidence="3" id="KW-1185">Reference proteome</keyword>
<evidence type="ECO:0000313" key="3">
    <source>
        <dbReference type="Proteomes" id="UP000249341"/>
    </source>
</evidence>
<dbReference type="SUPFAM" id="SSF53067">
    <property type="entry name" value="Actin-like ATPase domain"/>
    <property type="match status" value="1"/>
</dbReference>
<keyword evidence="2" id="KW-0808">Transferase</keyword>
<dbReference type="InterPro" id="IPR036390">
    <property type="entry name" value="WH_DNA-bd_sf"/>
</dbReference>
<dbReference type="PROSITE" id="PS01125">
    <property type="entry name" value="ROK"/>
    <property type="match status" value="1"/>
</dbReference>
<dbReference type="Gene3D" id="3.30.420.40">
    <property type="match status" value="2"/>
</dbReference>
<keyword evidence="2" id="KW-0418">Kinase</keyword>
<dbReference type="Proteomes" id="UP000249341">
    <property type="component" value="Unassembled WGS sequence"/>
</dbReference>
<sequence length="383" mass="39809">MVSERINGLATVLGAVRADSGVTQPMLVERVGLGRSVVAQRVAELESAGLIEGAGLGPSSGGRAPRRLRVRAGRGVVLGVDVGAVELNVGIADLAGKVLASRRESVDVAAGPDVVLSRAEALADELRRDRAAIWAVGVGVPGPVEFRSGLPVVPPIMPGWDRYPIRQRLRTRFGAPVWVDNDVNLMALGELHAGPDPGGHMLYVRVGAGIGAAIVMDGRLYRGANGSAGDIGHVAIPEGGTIICRCGNIGCLEAVAGGAAISGAVRAADAGDRDAREFLHRASTLLGGTLATLISFYNPDRLVLGGSLARAREHVLDAIREVIHKRALPLATRDLRIEVSVLPEQVAGVSGAVHLALDEVFAPANLEIWLAAGSPDQVPQNVW</sequence>
<evidence type="ECO:0000313" key="2">
    <source>
        <dbReference type="EMBL" id="RAK34405.1"/>
    </source>
</evidence>
<organism evidence="2 3">
    <name type="scientific">Actinoplanes lutulentus</name>
    <dbReference type="NCBI Taxonomy" id="1287878"/>
    <lineage>
        <taxon>Bacteria</taxon>
        <taxon>Bacillati</taxon>
        <taxon>Actinomycetota</taxon>
        <taxon>Actinomycetes</taxon>
        <taxon>Micromonosporales</taxon>
        <taxon>Micromonosporaceae</taxon>
        <taxon>Actinoplanes</taxon>
    </lineage>
</organism>
<dbReference type="SUPFAM" id="SSF46785">
    <property type="entry name" value="Winged helix' DNA-binding domain"/>
    <property type="match status" value="1"/>
</dbReference>
<name>A0A327Z7E9_9ACTN</name>
<dbReference type="InterPro" id="IPR043129">
    <property type="entry name" value="ATPase_NBD"/>
</dbReference>
<dbReference type="Pfam" id="PF00480">
    <property type="entry name" value="ROK"/>
    <property type="match status" value="1"/>
</dbReference>
<dbReference type="Gene3D" id="1.10.10.10">
    <property type="entry name" value="Winged helix-like DNA-binding domain superfamily/Winged helix DNA-binding domain"/>
    <property type="match status" value="1"/>
</dbReference>
<dbReference type="PANTHER" id="PTHR18964:SF173">
    <property type="entry name" value="GLUCOKINASE"/>
    <property type="match status" value="1"/>
</dbReference>
<dbReference type="PANTHER" id="PTHR18964">
    <property type="entry name" value="ROK (REPRESSOR, ORF, KINASE) FAMILY"/>
    <property type="match status" value="1"/>
</dbReference>
<dbReference type="InterPro" id="IPR000600">
    <property type="entry name" value="ROK"/>
</dbReference>
<comment type="similarity">
    <text evidence="1">Belongs to the ROK (NagC/XylR) family.</text>
</comment>
<reference evidence="2 3" key="1">
    <citation type="submission" date="2018-06" db="EMBL/GenBank/DDBJ databases">
        <title>Genomic Encyclopedia of Type Strains, Phase III (KMG-III): the genomes of soil and plant-associated and newly described type strains.</title>
        <authorList>
            <person name="Whitman W."/>
        </authorList>
    </citation>
    <scope>NUCLEOTIDE SEQUENCE [LARGE SCALE GENOMIC DNA]</scope>
    <source>
        <strain evidence="2 3">CGMCC 4.7090</strain>
    </source>
</reference>
<dbReference type="InterPro" id="IPR049874">
    <property type="entry name" value="ROK_cs"/>
</dbReference>
<proteinExistence type="inferred from homology"/>
<accession>A0A327Z7E9</accession>
<comment type="caution">
    <text evidence="2">The sequence shown here is derived from an EMBL/GenBank/DDBJ whole genome shotgun (WGS) entry which is preliminary data.</text>
</comment>
<dbReference type="RefSeq" id="WP_220091388.1">
    <property type="nucleotide sequence ID" value="NZ_JACHWI010000011.1"/>
</dbReference>
<dbReference type="EMBL" id="QLMJ01000011">
    <property type="protein sequence ID" value="RAK34405.1"/>
    <property type="molecule type" value="Genomic_DNA"/>
</dbReference>
<gene>
    <name evidence="2" type="ORF">B0I29_1114</name>
</gene>
<protein>
    <submittedName>
        <fullName evidence="2">Putative NBD/HSP70 family sugar kinase</fullName>
    </submittedName>
</protein>
<dbReference type="GO" id="GO:0016301">
    <property type="term" value="F:kinase activity"/>
    <property type="evidence" value="ECO:0007669"/>
    <property type="project" value="UniProtKB-KW"/>
</dbReference>